<protein>
    <recommendedName>
        <fullName evidence="3">Flagellar assembly protein FliH/Type III secretion system HrpE domain-containing protein</fullName>
    </recommendedName>
</protein>
<gene>
    <name evidence="1" type="ORF">ACFOWX_11705</name>
</gene>
<evidence type="ECO:0008006" key="3">
    <source>
        <dbReference type="Google" id="ProtNLM"/>
    </source>
</evidence>
<keyword evidence="2" id="KW-1185">Reference proteome</keyword>
<evidence type="ECO:0000313" key="2">
    <source>
        <dbReference type="Proteomes" id="UP001595887"/>
    </source>
</evidence>
<proteinExistence type="predicted"/>
<accession>A0ABV8RKR4</accession>
<dbReference type="EMBL" id="JBHSDH010000013">
    <property type="protein sequence ID" value="MFC4293080.1"/>
    <property type="molecule type" value="Genomic_DNA"/>
</dbReference>
<organism evidence="1 2">
    <name type="scientific">Sphingorhabdus arenilitoris</name>
    <dbReference type="NCBI Taxonomy" id="1490041"/>
    <lineage>
        <taxon>Bacteria</taxon>
        <taxon>Pseudomonadati</taxon>
        <taxon>Pseudomonadota</taxon>
        <taxon>Alphaproteobacteria</taxon>
        <taxon>Sphingomonadales</taxon>
        <taxon>Sphingomonadaceae</taxon>
        <taxon>Sphingorhabdus</taxon>
    </lineage>
</organism>
<name>A0ABV8RKR4_9SPHN</name>
<sequence>MSYFLLDLPEGCFAGTGNGILKATERQHFDDAAQLLAQVRDMVAEQQSLLEQARQNAYDAALAEARAMLTDGLAQNAEDFARQIAAIETRLSASVAQAALAAAQSIIDDLPKPVVTEHIAAKLLRSYGSDGPISLCVSPANAEYLSGKLDMPSSVSIIADPAFGDTDCRLLDGKRTIVADLSVQLSAIAEKWGIAAAPMAEEEE</sequence>
<comment type="caution">
    <text evidence="1">The sequence shown here is derived from an EMBL/GenBank/DDBJ whole genome shotgun (WGS) entry which is preliminary data.</text>
</comment>
<reference evidence="2" key="1">
    <citation type="journal article" date="2019" name="Int. J. Syst. Evol. Microbiol.">
        <title>The Global Catalogue of Microorganisms (GCM) 10K type strain sequencing project: providing services to taxonomists for standard genome sequencing and annotation.</title>
        <authorList>
            <consortium name="The Broad Institute Genomics Platform"/>
            <consortium name="The Broad Institute Genome Sequencing Center for Infectious Disease"/>
            <person name="Wu L."/>
            <person name="Ma J."/>
        </authorList>
    </citation>
    <scope>NUCLEOTIDE SEQUENCE [LARGE SCALE GENOMIC DNA]</scope>
    <source>
        <strain evidence="2">CECT 8531</strain>
    </source>
</reference>
<evidence type="ECO:0000313" key="1">
    <source>
        <dbReference type="EMBL" id="MFC4293080.1"/>
    </source>
</evidence>
<dbReference type="RefSeq" id="WP_381424303.1">
    <property type="nucleotide sequence ID" value="NZ_JBHSDH010000013.1"/>
</dbReference>
<dbReference type="Proteomes" id="UP001595887">
    <property type="component" value="Unassembled WGS sequence"/>
</dbReference>